<sequence>MLEDAPYDILLFHLLDFVYKRDIFYENINKKDTVKSVFFI</sequence>
<gene>
    <name evidence="1" type="ordered locus">BCE_1043</name>
</gene>
<proteinExistence type="predicted"/>
<evidence type="ECO:0000313" key="1">
    <source>
        <dbReference type="EMBL" id="AAS39974.1"/>
    </source>
</evidence>
<dbReference type="EMBL" id="AE017194">
    <property type="protein sequence ID" value="AAS39974.1"/>
    <property type="molecule type" value="Genomic_DNA"/>
</dbReference>
<protein>
    <submittedName>
        <fullName evidence="1">Uncharacterized protein</fullName>
    </submittedName>
</protein>
<dbReference type="AlphaFoldDB" id="Q73CM2"/>
<dbReference type="Proteomes" id="UP000002527">
    <property type="component" value="Chromosome"/>
</dbReference>
<dbReference type="KEGG" id="bca:BCE_1043"/>
<reference evidence="1 2" key="1">
    <citation type="journal article" date="2004" name="Nucleic Acids Res.">
        <title>The genome sequence of Bacillus cereus ATCC 10987 reveals metabolic adaptations and a large plasmid related to Bacillus anthracis pXO1.</title>
        <authorList>
            <person name="Rasko D.A."/>
            <person name="Ravel J."/>
            <person name="Okstad O.A."/>
            <person name="Helgason E."/>
            <person name="Cer R.Z."/>
            <person name="Jiang L."/>
            <person name="Shores K.A."/>
            <person name="Fouts D.E."/>
            <person name="Tourasse N.J."/>
            <person name="Angiuoli S.V."/>
            <person name="Kolonay J."/>
            <person name="Nelson W.C."/>
            <person name="Kolsto A.-B."/>
            <person name="Fraser C.M."/>
            <person name="Read T.D."/>
        </authorList>
    </citation>
    <scope>NUCLEOTIDE SEQUENCE [LARGE SCALE GENOMIC DNA]</scope>
    <source>
        <strain evidence="2">ATCC 10987 / NRS 248</strain>
    </source>
</reference>
<name>Q73CM2_BACC1</name>
<accession>Q73CM2</accession>
<dbReference type="HOGENOM" id="CLU_3284323_0_0_9"/>
<evidence type="ECO:0000313" key="2">
    <source>
        <dbReference type="Proteomes" id="UP000002527"/>
    </source>
</evidence>
<organism evidence="1 2">
    <name type="scientific">Bacillus cereus (strain ATCC 10987 / NRS 248)</name>
    <dbReference type="NCBI Taxonomy" id="222523"/>
    <lineage>
        <taxon>Bacteria</taxon>
        <taxon>Bacillati</taxon>
        <taxon>Bacillota</taxon>
        <taxon>Bacilli</taxon>
        <taxon>Bacillales</taxon>
        <taxon>Bacillaceae</taxon>
        <taxon>Bacillus</taxon>
        <taxon>Bacillus cereus group</taxon>
    </lineage>
</organism>